<name>A0ABV4U2S6_9BACT</name>
<dbReference type="Pfam" id="PF00857">
    <property type="entry name" value="Isochorismatase"/>
    <property type="match status" value="1"/>
</dbReference>
<dbReference type="Gene3D" id="3.40.50.850">
    <property type="entry name" value="Isochorismatase-like"/>
    <property type="match status" value="1"/>
</dbReference>
<dbReference type="InterPro" id="IPR036380">
    <property type="entry name" value="Isochorismatase-like_sf"/>
</dbReference>
<dbReference type="InterPro" id="IPR050993">
    <property type="entry name" value="Isochorismatase_domain"/>
</dbReference>
<protein>
    <submittedName>
        <fullName evidence="2">Isochorismatase family protein</fullName>
    </submittedName>
</protein>
<evidence type="ECO:0000313" key="2">
    <source>
        <dbReference type="EMBL" id="MFA9477198.1"/>
    </source>
</evidence>
<organism evidence="2 3">
    <name type="scientific">Natronomicrosphaera hydrolytica</name>
    <dbReference type="NCBI Taxonomy" id="3242702"/>
    <lineage>
        <taxon>Bacteria</taxon>
        <taxon>Pseudomonadati</taxon>
        <taxon>Planctomycetota</taxon>
        <taxon>Phycisphaerae</taxon>
        <taxon>Phycisphaerales</taxon>
        <taxon>Phycisphaeraceae</taxon>
        <taxon>Natronomicrosphaera</taxon>
    </lineage>
</organism>
<sequence length="188" mass="20392">MAIARIRLEETAVLIVDVQERLVPVMHEPEYLVAQVGRLMDAAAALGLPTLITEQYPKGLGATVPELAERASTAVCNHEKTRFSSCIDPVRDELRRRNIRTVLVAGIEAHVCVLQTCLDLAKAGYVSAVVVDAVSSRQPIDRDVALQRMAQAGVLPTTVESAVLEMVGEAGGERFKAVLPIVKNQPMR</sequence>
<proteinExistence type="predicted"/>
<reference evidence="2 3" key="1">
    <citation type="submission" date="2024-08" db="EMBL/GenBank/DDBJ databases">
        <title>Whole-genome sequencing of halo(alkali)philic microorganisms from hypersaline lakes.</title>
        <authorList>
            <person name="Sorokin D.Y."/>
            <person name="Merkel A.Y."/>
            <person name="Messina E."/>
            <person name="Yakimov M."/>
        </authorList>
    </citation>
    <scope>NUCLEOTIDE SEQUENCE [LARGE SCALE GENOMIC DNA]</scope>
    <source>
        <strain evidence="2 3">AB-hyl4</strain>
    </source>
</reference>
<dbReference type="EMBL" id="JBGUBD010000002">
    <property type="protein sequence ID" value="MFA9477198.1"/>
    <property type="molecule type" value="Genomic_DNA"/>
</dbReference>
<accession>A0ABV4U2S6</accession>
<evidence type="ECO:0000259" key="1">
    <source>
        <dbReference type="Pfam" id="PF00857"/>
    </source>
</evidence>
<evidence type="ECO:0000313" key="3">
    <source>
        <dbReference type="Proteomes" id="UP001575105"/>
    </source>
</evidence>
<dbReference type="SUPFAM" id="SSF52499">
    <property type="entry name" value="Isochorismatase-like hydrolases"/>
    <property type="match status" value="1"/>
</dbReference>
<dbReference type="InterPro" id="IPR000868">
    <property type="entry name" value="Isochorismatase-like_dom"/>
</dbReference>
<gene>
    <name evidence="2" type="ORF">ACERK3_02705</name>
</gene>
<dbReference type="RefSeq" id="WP_425344125.1">
    <property type="nucleotide sequence ID" value="NZ_JBGUBD010000002.1"/>
</dbReference>
<feature type="domain" description="Isochorismatase-like" evidence="1">
    <location>
        <begin position="11"/>
        <end position="160"/>
    </location>
</feature>
<comment type="caution">
    <text evidence="2">The sequence shown here is derived from an EMBL/GenBank/DDBJ whole genome shotgun (WGS) entry which is preliminary data.</text>
</comment>
<dbReference type="PANTHER" id="PTHR14119:SF3">
    <property type="entry name" value="ISOCHORISMATASE DOMAIN-CONTAINING PROTEIN 2"/>
    <property type="match status" value="1"/>
</dbReference>
<dbReference type="PANTHER" id="PTHR14119">
    <property type="entry name" value="HYDROLASE"/>
    <property type="match status" value="1"/>
</dbReference>
<dbReference type="Proteomes" id="UP001575105">
    <property type="component" value="Unassembled WGS sequence"/>
</dbReference>
<keyword evidence="3" id="KW-1185">Reference proteome</keyword>